<accession>A0AAU7D6E9</accession>
<feature type="DNA-binding region" description="OmpR/PhoB-type" evidence="3">
    <location>
        <begin position="12"/>
        <end position="112"/>
    </location>
</feature>
<evidence type="ECO:0000256" key="2">
    <source>
        <dbReference type="ARBA" id="ARBA00023125"/>
    </source>
</evidence>
<organism evidence="6">
    <name type="scientific">Edaphobacter paludis</name>
    <dbReference type="NCBI Taxonomy" id="3035702"/>
    <lineage>
        <taxon>Bacteria</taxon>
        <taxon>Pseudomonadati</taxon>
        <taxon>Acidobacteriota</taxon>
        <taxon>Terriglobia</taxon>
        <taxon>Terriglobales</taxon>
        <taxon>Acidobacteriaceae</taxon>
        <taxon>Edaphobacter</taxon>
    </lineage>
</organism>
<dbReference type="PANTHER" id="PTHR36842">
    <property type="entry name" value="PROTEIN TOLB HOMOLOG"/>
    <property type="match status" value="1"/>
</dbReference>
<sequence>MEIAKEHQEKGAAKFRFGVFEADPQSGELRKSGMRIRIQAQPFRVLIFLLERAGQIVSREEIQQQFWAANTMVDMERSLATAIHKIRECLGDTVGNPRFIETLARSGYRFIAPVHLIVPAIPDRPATVELNPSPPSHTELQPLPAPAKPAGISYPIGSVRFWSGIALLGALAVIGAYLAEHRAEARLAIPPHVAQVTFSNRVSPGDLFFESFPGTATDGSRIYFTQIENGRPVLAEVLIANGQTGILPLPEELATPSVDGISPDGFQLLLRNHLATSPEQALWIASTIGGAARRIPGILAHAATWMPDGQHILYATGNDLYIARDNGTESRKLITLPGRAFWMRWSPDGSKLRLTLVNDETHISALWELSADGSDAHMLLGNWNRMPAECCGSWTSDGKYYVFQSTEQGESNIWAIPGQRSLFEDSAKPVPITNGPLDYQAPITARDGHRIFFIGLDPKSELLQFEARSHSFVPYSSSLRNVRRVEFSRDGKWIAWIRQSDSSLWRSRSDGSAVLQLTARPMQVFRVQWSPDDRQLVLMARSTGQPWKMYMADAENGHLQPVLNEDHSEADPNWSPDGKSLVFGRSPERMAEPSQPKAIYMVDLATKQVTKLPGSDGLFSPRWSANGRYIAALSIDQTRLMLYDVAAKTWRQLAQQNIDDPTWSHDDNTLFFHDFAKAGQPIYKVTLTTGKVEQVTDMGDLHLANVVDYRFAGLAPGDIPLVNAIISAADLYSADLPH</sequence>
<gene>
    <name evidence="5" type="ORF">P4G45_14020</name>
    <name evidence="6" type="ORF">P8936_14435</name>
</gene>
<comment type="similarity">
    <text evidence="1">Belongs to the TolB family.</text>
</comment>
<evidence type="ECO:0000256" key="3">
    <source>
        <dbReference type="PROSITE-ProRule" id="PRU01091"/>
    </source>
</evidence>
<dbReference type="Pfam" id="PF07676">
    <property type="entry name" value="PD40"/>
    <property type="match status" value="3"/>
</dbReference>
<dbReference type="GO" id="GO:0003677">
    <property type="term" value="F:DNA binding"/>
    <property type="evidence" value="ECO:0007669"/>
    <property type="project" value="UniProtKB-UniRule"/>
</dbReference>
<dbReference type="InterPro" id="IPR011659">
    <property type="entry name" value="WD40"/>
</dbReference>
<dbReference type="SUPFAM" id="SSF82171">
    <property type="entry name" value="DPP6 N-terminal domain-like"/>
    <property type="match status" value="2"/>
</dbReference>
<name>A0AAU7D6E9_9BACT</name>
<dbReference type="SMART" id="SM00862">
    <property type="entry name" value="Trans_reg_C"/>
    <property type="match status" value="1"/>
</dbReference>
<dbReference type="Pfam" id="PF00486">
    <property type="entry name" value="Trans_reg_C"/>
    <property type="match status" value="1"/>
</dbReference>
<reference evidence="6" key="1">
    <citation type="submission" date="2023-03" db="EMBL/GenBank/DDBJ databases">
        <title>Edaphobacter sp.</title>
        <authorList>
            <person name="Huber K.J."/>
            <person name="Papendorf J."/>
            <person name="Pilke C."/>
            <person name="Bunk B."/>
            <person name="Sproeer C."/>
            <person name="Pester M."/>
        </authorList>
    </citation>
    <scope>NUCLEOTIDE SEQUENCE</scope>
    <source>
        <strain evidence="5">DSM 109919</strain>
        <strain evidence="6">DSM 109920</strain>
    </source>
</reference>
<evidence type="ECO:0000313" key="6">
    <source>
        <dbReference type="EMBL" id="XBH12879.1"/>
    </source>
</evidence>
<evidence type="ECO:0000259" key="4">
    <source>
        <dbReference type="PROSITE" id="PS51755"/>
    </source>
</evidence>
<accession>A0AAU7CVC8</accession>
<dbReference type="Gene3D" id="2.120.10.30">
    <property type="entry name" value="TolB, C-terminal domain"/>
    <property type="match status" value="3"/>
</dbReference>
<evidence type="ECO:0000256" key="1">
    <source>
        <dbReference type="ARBA" id="ARBA00009820"/>
    </source>
</evidence>
<dbReference type="KEGG" id="epl:P4G45_14020"/>
<protein>
    <submittedName>
        <fullName evidence="6">Winged helix-turn-helix domain-containing protein</fullName>
    </submittedName>
</protein>
<dbReference type="EMBL" id="CP121195">
    <property type="protein sequence ID" value="XBH12879.1"/>
    <property type="molecule type" value="Genomic_DNA"/>
</dbReference>
<dbReference type="CDD" id="cd00383">
    <property type="entry name" value="trans_reg_C"/>
    <property type="match status" value="1"/>
</dbReference>
<dbReference type="GO" id="GO:0000160">
    <property type="term" value="P:phosphorelay signal transduction system"/>
    <property type="evidence" value="ECO:0007669"/>
    <property type="project" value="InterPro"/>
</dbReference>
<dbReference type="PANTHER" id="PTHR36842:SF2">
    <property type="entry name" value="SLR0505 PROTEIN"/>
    <property type="match status" value="1"/>
</dbReference>
<dbReference type="InterPro" id="IPR011042">
    <property type="entry name" value="6-blade_b-propeller_TolB-like"/>
</dbReference>
<dbReference type="PROSITE" id="PS51755">
    <property type="entry name" value="OMPR_PHOB"/>
    <property type="match status" value="1"/>
</dbReference>
<dbReference type="Gene3D" id="1.10.10.10">
    <property type="entry name" value="Winged helix-like DNA-binding domain superfamily/Winged helix DNA-binding domain"/>
    <property type="match status" value="1"/>
</dbReference>
<dbReference type="InterPro" id="IPR001867">
    <property type="entry name" value="OmpR/PhoB-type_DNA-bd"/>
</dbReference>
<dbReference type="SUPFAM" id="SSF46894">
    <property type="entry name" value="C-terminal effector domain of the bipartite response regulators"/>
    <property type="match status" value="1"/>
</dbReference>
<dbReference type="GO" id="GO:0006355">
    <property type="term" value="P:regulation of DNA-templated transcription"/>
    <property type="evidence" value="ECO:0007669"/>
    <property type="project" value="InterPro"/>
</dbReference>
<dbReference type="InterPro" id="IPR016032">
    <property type="entry name" value="Sig_transdc_resp-reg_C-effctor"/>
</dbReference>
<dbReference type="InterPro" id="IPR036388">
    <property type="entry name" value="WH-like_DNA-bd_sf"/>
</dbReference>
<dbReference type="RefSeq" id="WP_348267101.1">
    <property type="nucleotide sequence ID" value="NZ_CP121194.1"/>
</dbReference>
<dbReference type="EMBL" id="CP121194">
    <property type="protein sequence ID" value="XBH09592.1"/>
    <property type="molecule type" value="Genomic_DNA"/>
</dbReference>
<keyword evidence="2 3" id="KW-0238">DNA-binding</keyword>
<evidence type="ECO:0000313" key="5">
    <source>
        <dbReference type="EMBL" id="XBH09592.1"/>
    </source>
</evidence>
<proteinExistence type="inferred from homology"/>
<feature type="domain" description="OmpR/PhoB-type" evidence="4">
    <location>
        <begin position="12"/>
        <end position="112"/>
    </location>
</feature>
<dbReference type="AlphaFoldDB" id="A0AAU7D6E9"/>